<feature type="region of interest" description="Disordered" evidence="1">
    <location>
        <begin position="228"/>
        <end position="290"/>
    </location>
</feature>
<dbReference type="AlphaFoldDB" id="A0A5A7R093"/>
<feature type="compositionally biased region" description="Polar residues" evidence="1">
    <location>
        <begin position="281"/>
        <end position="290"/>
    </location>
</feature>
<proteinExistence type="predicted"/>
<feature type="compositionally biased region" description="Polar residues" evidence="1">
    <location>
        <begin position="228"/>
        <end position="237"/>
    </location>
</feature>
<dbReference type="InterPro" id="IPR024752">
    <property type="entry name" value="Myb/SANT-like_dom"/>
</dbReference>
<dbReference type="Proteomes" id="UP000325081">
    <property type="component" value="Unassembled WGS sequence"/>
</dbReference>
<accession>A0A5A7R093</accession>
<name>A0A5A7R093_STRAF</name>
<protein>
    <submittedName>
        <fullName evidence="3">NADH-dependent glutamate synthase 1</fullName>
    </submittedName>
</protein>
<keyword evidence="4" id="KW-1185">Reference proteome</keyword>
<evidence type="ECO:0000256" key="1">
    <source>
        <dbReference type="SAM" id="MobiDB-lite"/>
    </source>
</evidence>
<dbReference type="Pfam" id="PF12776">
    <property type="entry name" value="Myb_DNA-bind_3"/>
    <property type="match status" value="1"/>
</dbReference>
<evidence type="ECO:0000313" key="3">
    <source>
        <dbReference type="EMBL" id="GER50752.1"/>
    </source>
</evidence>
<gene>
    <name evidence="3" type="ORF">STAS_28076</name>
</gene>
<sequence>MNLTVATYLLGILVGKKVLSNVVSKPAHDCRLVEFDRHGVLDNGPFGKREATQDDFLYDDRWTKEVDNLFIDLLVEAHFGLQWRHGRPGSNVFAYFRGVLVADLRANFTVTEVKERFDFLHKRFRVFSWMLRKHGLRLCVQSNVLTAPIAVWDDIFESDPFSVAYQHSEDPRWLDIRYLFTEVYEASSNASNVLDQNSTNENYVAALYEQSYVFELSSLTNDPLLNSSIGNNVCQPRSTRERQDSSEGSVNTHTHVNIQRRGSRTPLRIPRPPRKPAPSSCKGSSSDPPT</sequence>
<comment type="caution">
    <text evidence="3">The sequence shown here is derived from an EMBL/GenBank/DDBJ whole genome shotgun (WGS) entry which is preliminary data.</text>
</comment>
<feature type="domain" description="Myb/SANT-like" evidence="2">
    <location>
        <begin position="61"/>
        <end position="154"/>
    </location>
</feature>
<dbReference type="EMBL" id="BKCP01009403">
    <property type="protein sequence ID" value="GER50752.1"/>
    <property type="molecule type" value="Genomic_DNA"/>
</dbReference>
<feature type="compositionally biased region" description="Polar residues" evidence="1">
    <location>
        <begin position="246"/>
        <end position="257"/>
    </location>
</feature>
<evidence type="ECO:0000259" key="2">
    <source>
        <dbReference type="Pfam" id="PF12776"/>
    </source>
</evidence>
<organism evidence="3 4">
    <name type="scientific">Striga asiatica</name>
    <name type="common">Asiatic witchweed</name>
    <name type="synonym">Buchnera asiatica</name>
    <dbReference type="NCBI Taxonomy" id="4170"/>
    <lineage>
        <taxon>Eukaryota</taxon>
        <taxon>Viridiplantae</taxon>
        <taxon>Streptophyta</taxon>
        <taxon>Embryophyta</taxon>
        <taxon>Tracheophyta</taxon>
        <taxon>Spermatophyta</taxon>
        <taxon>Magnoliopsida</taxon>
        <taxon>eudicotyledons</taxon>
        <taxon>Gunneridae</taxon>
        <taxon>Pentapetalae</taxon>
        <taxon>asterids</taxon>
        <taxon>lamiids</taxon>
        <taxon>Lamiales</taxon>
        <taxon>Orobanchaceae</taxon>
        <taxon>Buchnereae</taxon>
        <taxon>Striga</taxon>
    </lineage>
</organism>
<evidence type="ECO:0000313" key="4">
    <source>
        <dbReference type="Proteomes" id="UP000325081"/>
    </source>
</evidence>
<reference evidence="4" key="1">
    <citation type="journal article" date="2019" name="Curr. Biol.">
        <title>Genome Sequence of Striga asiatica Provides Insight into the Evolution of Plant Parasitism.</title>
        <authorList>
            <person name="Yoshida S."/>
            <person name="Kim S."/>
            <person name="Wafula E.K."/>
            <person name="Tanskanen J."/>
            <person name="Kim Y.M."/>
            <person name="Honaas L."/>
            <person name="Yang Z."/>
            <person name="Spallek T."/>
            <person name="Conn C.E."/>
            <person name="Ichihashi Y."/>
            <person name="Cheong K."/>
            <person name="Cui S."/>
            <person name="Der J.P."/>
            <person name="Gundlach H."/>
            <person name="Jiao Y."/>
            <person name="Hori C."/>
            <person name="Ishida J.K."/>
            <person name="Kasahara H."/>
            <person name="Kiba T."/>
            <person name="Kim M.S."/>
            <person name="Koo N."/>
            <person name="Laohavisit A."/>
            <person name="Lee Y.H."/>
            <person name="Lumba S."/>
            <person name="McCourt P."/>
            <person name="Mortimer J.C."/>
            <person name="Mutuku J.M."/>
            <person name="Nomura T."/>
            <person name="Sasaki-Sekimoto Y."/>
            <person name="Seto Y."/>
            <person name="Wang Y."/>
            <person name="Wakatake T."/>
            <person name="Sakakibara H."/>
            <person name="Demura T."/>
            <person name="Yamaguchi S."/>
            <person name="Yoneyama K."/>
            <person name="Manabe R.I."/>
            <person name="Nelson D.C."/>
            <person name="Schulman A.H."/>
            <person name="Timko M.P."/>
            <person name="dePamphilis C.W."/>
            <person name="Choi D."/>
            <person name="Shirasu K."/>
        </authorList>
    </citation>
    <scope>NUCLEOTIDE SEQUENCE [LARGE SCALE GENOMIC DNA]</scope>
    <source>
        <strain evidence="4">cv. UVA1</strain>
    </source>
</reference>